<dbReference type="KEGG" id="nnu:104613460"/>
<dbReference type="SUPFAM" id="SSF51445">
    <property type="entry name" value="(Trans)glycosidases"/>
    <property type="match status" value="1"/>
</dbReference>
<dbReference type="PROSITE" id="PS00587">
    <property type="entry name" value="GLYCOSYL_HYDROL_F17"/>
    <property type="match status" value="1"/>
</dbReference>
<dbReference type="InterPro" id="IPR000490">
    <property type="entry name" value="Glyco_hydro_17"/>
</dbReference>
<keyword evidence="2 5" id="KW-0378">Hydrolase</keyword>
<evidence type="ECO:0000256" key="2">
    <source>
        <dbReference type="ARBA" id="ARBA00022801"/>
    </source>
</evidence>
<accession>A0A1U8BPU6</accession>
<evidence type="ECO:0000256" key="4">
    <source>
        <dbReference type="RuleBase" id="RU004335"/>
    </source>
</evidence>
<reference evidence="7" key="1">
    <citation type="submission" date="2025-08" db="UniProtKB">
        <authorList>
            <consortium name="RefSeq"/>
        </authorList>
    </citation>
    <scope>IDENTIFICATION</scope>
</reference>
<dbReference type="OMA" id="HAMAISY"/>
<dbReference type="GO" id="GO:0004553">
    <property type="term" value="F:hydrolase activity, hydrolyzing O-glycosyl compounds"/>
    <property type="evidence" value="ECO:0007669"/>
    <property type="project" value="InterPro"/>
</dbReference>
<dbReference type="InterPro" id="IPR017853">
    <property type="entry name" value="GH"/>
</dbReference>
<comment type="similarity">
    <text evidence="1 4">Belongs to the glycosyl hydrolase 17 family.</text>
</comment>
<dbReference type="PANTHER" id="PTHR32227">
    <property type="entry name" value="GLUCAN ENDO-1,3-BETA-GLUCOSIDASE BG1-RELATED-RELATED"/>
    <property type="match status" value="1"/>
</dbReference>
<dbReference type="InterPro" id="IPR044965">
    <property type="entry name" value="Glyco_hydro_17_plant"/>
</dbReference>
<evidence type="ECO:0000256" key="1">
    <source>
        <dbReference type="ARBA" id="ARBA00008773"/>
    </source>
</evidence>
<protein>
    <submittedName>
        <fullName evidence="7">Glucan endo-1,3-beta-glucosidase-like</fullName>
    </submittedName>
</protein>
<evidence type="ECO:0000313" key="6">
    <source>
        <dbReference type="Proteomes" id="UP000189703"/>
    </source>
</evidence>
<dbReference type="GO" id="GO:0005975">
    <property type="term" value="P:carbohydrate metabolic process"/>
    <property type="evidence" value="ECO:0007669"/>
    <property type="project" value="InterPro"/>
</dbReference>
<sequence length="351" mass="40113">MSILITQGDLEQIWCFSLQEADIALKWKYNSRDKYFRTMAGVCYGMLGNNLPPPNEAVDLFQRNNIRRIRLYAPNDAVIQALKGTNIELMLDVPNNELQRIASDNLTAAYDWVYYYIVNNRADVKFKYIVVGNEVSMNDWRYVLPAMKNIYSAVQSAGLQDQIKVSTAIYSANLSDSYPPSRSVFRGDLLQYLQPIVGFLVEKRAPLFCNLYPYISYLENPRDIRLDYALFTAPSVLVWDGQYGYQNLFDALLDCVYAALEKVGGSSVEVVVSESGWPNAGDFASTTENAQTYLNKLIQHVKGGTPRRPGRPIETYIFAMFDENAKTGPERERHFGLFTPYKQPKYNINFY</sequence>
<dbReference type="Pfam" id="PF00332">
    <property type="entry name" value="Glyco_hydro_17"/>
    <property type="match status" value="1"/>
</dbReference>
<dbReference type="RefSeq" id="XP_010279587.1">
    <property type="nucleotide sequence ID" value="XM_010281285.2"/>
</dbReference>
<dbReference type="STRING" id="4432.A0A1U8BPU6"/>
<keyword evidence="3 5" id="KW-0326">Glycosidase</keyword>
<dbReference type="OrthoDB" id="941679at2759"/>
<dbReference type="Proteomes" id="UP000189703">
    <property type="component" value="Unplaced"/>
</dbReference>
<dbReference type="FunFam" id="3.20.20.80:FF:000010">
    <property type="entry name" value="glucan endo-1,3-beta-glucosidase, basic"/>
    <property type="match status" value="1"/>
</dbReference>
<proteinExistence type="inferred from homology"/>
<dbReference type="GeneID" id="104613460"/>
<dbReference type="eggNOG" id="ENOG502SJ8I">
    <property type="taxonomic scope" value="Eukaryota"/>
</dbReference>
<evidence type="ECO:0000313" key="7">
    <source>
        <dbReference type="RefSeq" id="XP_010279587.1"/>
    </source>
</evidence>
<keyword evidence="6" id="KW-1185">Reference proteome</keyword>
<gene>
    <name evidence="7" type="primary">LOC104613460</name>
</gene>
<organism evidence="6 7">
    <name type="scientific">Nelumbo nucifera</name>
    <name type="common">Sacred lotus</name>
    <dbReference type="NCBI Taxonomy" id="4432"/>
    <lineage>
        <taxon>Eukaryota</taxon>
        <taxon>Viridiplantae</taxon>
        <taxon>Streptophyta</taxon>
        <taxon>Embryophyta</taxon>
        <taxon>Tracheophyta</taxon>
        <taxon>Spermatophyta</taxon>
        <taxon>Magnoliopsida</taxon>
        <taxon>Proteales</taxon>
        <taxon>Nelumbonaceae</taxon>
        <taxon>Nelumbo</taxon>
    </lineage>
</organism>
<evidence type="ECO:0000256" key="3">
    <source>
        <dbReference type="ARBA" id="ARBA00023295"/>
    </source>
</evidence>
<dbReference type="AlphaFoldDB" id="A0A1U8BPU6"/>
<evidence type="ECO:0000256" key="5">
    <source>
        <dbReference type="RuleBase" id="RU004336"/>
    </source>
</evidence>
<dbReference type="Gene3D" id="3.20.20.80">
    <property type="entry name" value="Glycosidases"/>
    <property type="match status" value="1"/>
</dbReference>
<name>A0A1U8BPU6_NELNU</name>
<dbReference type="FunCoup" id="A0A1U8BPU6">
    <property type="interactions" value="37"/>
</dbReference>
<dbReference type="InParanoid" id="A0A1U8BPU6"/>